<dbReference type="Pfam" id="PF07883">
    <property type="entry name" value="Cupin_2"/>
    <property type="match status" value="1"/>
</dbReference>
<keyword evidence="5" id="KW-1185">Reference proteome</keyword>
<evidence type="ECO:0000256" key="2">
    <source>
        <dbReference type="SAM" id="MobiDB-lite"/>
    </source>
</evidence>
<sequence length="234" mass="25318">MVTDEQRDDGASGTVAEAIAAVGPRLRALRGRKDLGLAAVARRTGISVSTLSRLESGGRRPTLELVLPLAEMYGTTLDDLVRSARPADPRVRRPQFAVGARLVQPLSWNRAGRSTYRIHVPGHDTRVELQRHEGHEWLFVLSGRLRLVIDEDDTVLEAGEAAEFSTLRGHWFGSTGDGPVDVISLFSSEGEKVHVRSYEDEDEDEDQGEDGDEERGGGAPEGAETAPAGGADRA</sequence>
<comment type="caution">
    <text evidence="4">The sequence shown here is derived from an EMBL/GenBank/DDBJ whole genome shotgun (WGS) entry which is preliminary data.</text>
</comment>
<dbReference type="InterPro" id="IPR013096">
    <property type="entry name" value="Cupin_2"/>
</dbReference>
<evidence type="ECO:0000256" key="1">
    <source>
        <dbReference type="ARBA" id="ARBA00023125"/>
    </source>
</evidence>
<dbReference type="SUPFAM" id="SSF51182">
    <property type="entry name" value="RmlC-like cupins"/>
    <property type="match status" value="1"/>
</dbReference>
<name>A0ABP5EWU8_9MICO</name>
<feature type="region of interest" description="Disordered" evidence="2">
    <location>
        <begin position="193"/>
        <end position="234"/>
    </location>
</feature>
<keyword evidence="1" id="KW-0238">DNA-binding</keyword>
<dbReference type="InterPro" id="IPR014710">
    <property type="entry name" value="RmlC-like_jellyroll"/>
</dbReference>
<evidence type="ECO:0000313" key="4">
    <source>
        <dbReference type="EMBL" id="GAA2007827.1"/>
    </source>
</evidence>
<dbReference type="Gene3D" id="1.10.260.40">
    <property type="entry name" value="lambda repressor-like DNA-binding domains"/>
    <property type="match status" value="1"/>
</dbReference>
<evidence type="ECO:0000259" key="3">
    <source>
        <dbReference type="PROSITE" id="PS50943"/>
    </source>
</evidence>
<protein>
    <submittedName>
        <fullName evidence="4">XRE family transcriptional regulator</fullName>
    </submittedName>
</protein>
<dbReference type="PANTHER" id="PTHR46797:SF1">
    <property type="entry name" value="METHYLPHOSPHONATE SYNTHASE"/>
    <property type="match status" value="1"/>
</dbReference>
<feature type="compositionally biased region" description="Low complexity" evidence="2">
    <location>
        <begin position="221"/>
        <end position="234"/>
    </location>
</feature>
<dbReference type="Pfam" id="PF13560">
    <property type="entry name" value="HTH_31"/>
    <property type="match status" value="1"/>
</dbReference>
<evidence type="ECO:0000313" key="5">
    <source>
        <dbReference type="Proteomes" id="UP001500755"/>
    </source>
</evidence>
<gene>
    <name evidence="4" type="ORF">GCM10009755_17800</name>
</gene>
<dbReference type="CDD" id="cd00093">
    <property type="entry name" value="HTH_XRE"/>
    <property type="match status" value="1"/>
</dbReference>
<dbReference type="Proteomes" id="UP001500755">
    <property type="component" value="Unassembled WGS sequence"/>
</dbReference>
<organism evidence="4 5">
    <name type="scientific">Brevibacterium samyangense</name>
    <dbReference type="NCBI Taxonomy" id="366888"/>
    <lineage>
        <taxon>Bacteria</taxon>
        <taxon>Bacillati</taxon>
        <taxon>Actinomycetota</taxon>
        <taxon>Actinomycetes</taxon>
        <taxon>Micrococcales</taxon>
        <taxon>Brevibacteriaceae</taxon>
        <taxon>Brevibacterium</taxon>
    </lineage>
</organism>
<dbReference type="SUPFAM" id="SSF47413">
    <property type="entry name" value="lambda repressor-like DNA-binding domains"/>
    <property type="match status" value="1"/>
</dbReference>
<dbReference type="PANTHER" id="PTHR46797">
    <property type="entry name" value="HTH-TYPE TRANSCRIPTIONAL REGULATOR"/>
    <property type="match status" value="1"/>
</dbReference>
<dbReference type="Gene3D" id="2.60.120.10">
    <property type="entry name" value="Jelly Rolls"/>
    <property type="match status" value="1"/>
</dbReference>
<accession>A0ABP5EWU8</accession>
<proteinExistence type="predicted"/>
<dbReference type="SMART" id="SM00530">
    <property type="entry name" value="HTH_XRE"/>
    <property type="match status" value="1"/>
</dbReference>
<dbReference type="InterPro" id="IPR011051">
    <property type="entry name" value="RmlC_Cupin_sf"/>
</dbReference>
<dbReference type="InterPro" id="IPR010982">
    <property type="entry name" value="Lambda_DNA-bd_dom_sf"/>
</dbReference>
<dbReference type="PROSITE" id="PS50943">
    <property type="entry name" value="HTH_CROC1"/>
    <property type="match status" value="1"/>
</dbReference>
<dbReference type="CDD" id="cd02209">
    <property type="entry name" value="cupin_XRE_C"/>
    <property type="match status" value="1"/>
</dbReference>
<reference evidence="5" key="1">
    <citation type="journal article" date="2019" name="Int. J. Syst. Evol. Microbiol.">
        <title>The Global Catalogue of Microorganisms (GCM) 10K type strain sequencing project: providing services to taxonomists for standard genome sequencing and annotation.</title>
        <authorList>
            <consortium name="The Broad Institute Genomics Platform"/>
            <consortium name="The Broad Institute Genome Sequencing Center for Infectious Disease"/>
            <person name="Wu L."/>
            <person name="Ma J."/>
        </authorList>
    </citation>
    <scope>NUCLEOTIDE SEQUENCE [LARGE SCALE GENOMIC DNA]</scope>
    <source>
        <strain evidence="5">JCM 14546</strain>
    </source>
</reference>
<feature type="compositionally biased region" description="Acidic residues" evidence="2">
    <location>
        <begin position="199"/>
        <end position="213"/>
    </location>
</feature>
<dbReference type="InterPro" id="IPR001387">
    <property type="entry name" value="Cro/C1-type_HTH"/>
</dbReference>
<dbReference type="EMBL" id="BAAANO010000015">
    <property type="protein sequence ID" value="GAA2007827.1"/>
    <property type="molecule type" value="Genomic_DNA"/>
</dbReference>
<dbReference type="InterPro" id="IPR050807">
    <property type="entry name" value="TransReg_Diox_bact_type"/>
</dbReference>
<feature type="domain" description="HTH cro/C1-type" evidence="3">
    <location>
        <begin position="26"/>
        <end position="80"/>
    </location>
</feature>